<dbReference type="EMBL" id="JYDI01000153">
    <property type="protein sequence ID" value="KRY50314.1"/>
    <property type="molecule type" value="Genomic_DNA"/>
</dbReference>
<gene>
    <name evidence="2" type="ORF">T03_6585</name>
</gene>
<comment type="caution">
    <text evidence="2">The sequence shown here is derived from an EMBL/GenBank/DDBJ whole genome shotgun (WGS) entry which is preliminary data.</text>
</comment>
<reference evidence="2 3" key="1">
    <citation type="submission" date="2015-01" db="EMBL/GenBank/DDBJ databases">
        <title>Evolution of Trichinella species and genotypes.</title>
        <authorList>
            <person name="Korhonen P.K."/>
            <person name="Edoardo P."/>
            <person name="Giuseppe L.R."/>
            <person name="Gasser R.B."/>
        </authorList>
    </citation>
    <scope>NUCLEOTIDE SEQUENCE [LARGE SCALE GENOMIC DNA]</scope>
    <source>
        <strain evidence="2">ISS120</strain>
    </source>
</reference>
<feature type="compositionally biased region" description="Polar residues" evidence="1">
    <location>
        <begin position="58"/>
        <end position="67"/>
    </location>
</feature>
<evidence type="ECO:0000313" key="2">
    <source>
        <dbReference type="EMBL" id="KRY50314.1"/>
    </source>
</evidence>
<feature type="compositionally biased region" description="Basic and acidic residues" evidence="1">
    <location>
        <begin position="47"/>
        <end position="57"/>
    </location>
</feature>
<evidence type="ECO:0000256" key="1">
    <source>
        <dbReference type="SAM" id="MobiDB-lite"/>
    </source>
</evidence>
<keyword evidence="3" id="KW-1185">Reference proteome</keyword>
<evidence type="ECO:0000313" key="3">
    <source>
        <dbReference type="Proteomes" id="UP000054653"/>
    </source>
</evidence>
<dbReference type="AlphaFoldDB" id="A0A0V1CM24"/>
<dbReference type="Proteomes" id="UP000054653">
    <property type="component" value="Unassembled WGS sequence"/>
</dbReference>
<sequence>MAENIKEIELDNKMGALAGCYFRPSTNNRLTTKMQKMPASLDDDEEVEKKADEEKATNKQLAVSNFPETPAAIRSPQRGSSSSSSSSR</sequence>
<protein>
    <submittedName>
        <fullName evidence="2">Uncharacterized protein</fullName>
    </submittedName>
</protein>
<accession>A0A0V1CM24</accession>
<feature type="region of interest" description="Disordered" evidence="1">
    <location>
        <begin position="37"/>
        <end position="88"/>
    </location>
</feature>
<dbReference type="OrthoDB" id="5919618at2759"/>
<name>A0A0V1CM24_TRIBR</name>
<proteinExistence type="predicted"/>
<organism evidence="2 3">
    <name type="scientific">Trichinella britovi</name>
    <name type="common">Parasitic roundworm</name>
    <dbReference type="NCBI Taxonomy" id="45882"/>
    <lineage>
        <taxon>Eukaryota</taxon>
        <taxon>Metazoa</taxon>
        <taxon>Ecdysozoa</taxon>
        <taxon>Nematoda</taxon>
        <taxon>Enoplea</taxon>
        <taxon>Dorylaimia</taxon>
        <taxon>Trichinellida</taxon>
        <taxon>Trichinellidae</taxon>
        <taxon>Trichinella</taxon>
    </lineage>
</organism>